<keyword evidence="3" id="KW-1185">Reference proteome</keyword>
<dbReference type="KEGG" id="haly:HYG82_07355"/>
<dbReference type="EMBL" id="CP058601">
    <property type="protein sequence ID" value="QLG48676.1"/>
    <property type="molecule type" value="Genomic_DNA"/>
</dbReference>
<accession>A0A7D5KCM4</accession>
<dbReference type="AlphaFoldDB" id="A0A7D5KCM4"/>
<dbReference type="PROSITE" id="PS51257">
    <property type="entry name" value="PROKAR_LIPOPROTEIN"/>
    <property type="match status" value="1"/>
</dbReference>
<proteinExistence type="predicted"/>
<feature type="region of interest" description="Disordered" evidence="1">
    <location>
        <begin position="22"/>
        <end position="64"/>
    </location>
</feature>
<evidence type="ECO:0000256" key="1">
    <source>
        <dbReference type="SAM" id="MobiDB-lite"/>
    </source>
</evidence>
<sequence>MHRRRVVELATMSVVTLSVAGCTNEPAGTEGGEDHAGAGGGNETSEEEEDEPANEPDGQKFTGANVGIVDDVSLRGGLTIIDATHQGDDEFGVRLIPEDGDGFLFADSSGSYAGQTAWHTPGGTYELSVVADGDWEVIVQQPRDTSGDRPPVSIAGEGNEVHGPFEFGGRHWPSGDYEGEEIGVNVLSASDTSRTFVFHQGSITNPTAFDFDGVGYLEVKSDGEWSIEID</sequence>
<dbReference type="OrthoDB" id="248140at2157"/>
<dbReference type="Proteomes" id="UP000509241">
    <property type="component" value="Chromosome"/>
</dbReference>
<dbReference type="GeneID" id="56033096"/>
<protein>
    <submittedName>
        <fullName evidence="2">Uncharacterized protein</fullName>
    </submittedName>
</protein>
<evidence type="ECO:0000313" key="2">
    <source>
        <dbReference type="EMBL" id="QLG48676.1"/>
    </source>
</evidence>
<feature type="compositionally biased region" description="Acidic residues" evidence="1">
    <location>
        <begin position="44"/>
        <end position="54"/>
    </location>
</feature>
<name>A0A7D5KCM4_9EURY</name>
<organism evidence="2 3">
    <name type="scientific">Natrinema halophilum</name>
    <dbReference type="NCBI Taxonomy" id="1699371"/>
    <lineage>
        <taxon>Archaea</taxon>
        <taxon>Methanobacteriati</taxon>
        <taxon>Methanobacteriota</taxon>
        <taxon>Stenosarchaea group</taxon>
        <taxon>Halobacteria</taxon>
        <taxon>Halobacteriales</taxon>
        <taxon>Natrialbaceae</taxon>
        <taxon>Natrinema</taxon>
    </lineage>
</organism>
<reference evidence="2 3" key="1">
    <citation type="submission" date="2020-07" db="EMBL/GenBank/DDBJ databases">
        <authorList>
            <person name="Cui H."/>
        </authorList>
    </citation>
    <scope>NUCLEOTIDE SEQUENCE [LARGE SCALE GENOMIC DNA]</scope>
    <source>
        <strain evidence="2 3">YPL8</strain>
    </source>
</reference>
<gene>
    <name evidence="2" type="ORF">HYG82_07355</name>
</gene>
<evidence type="ECO:0000313" key="3">
    <source>
        <dbReference type="Proteomes" id="UP000509241"/>
    </source>
</evidence>
<dbReference type="RefSeq" id="WP_179260413.1">
    <property type="nucleotide sequence ID" value="NZ_CP058601.1"/>
</dbReference>